<comment type="caution">
    <text evidence="1">The sequence shown here is derived from an EMBL/GenBank/DDBJ whole genome shotgun (WGS) entry which is preliminary data.</text>
</comment>
<reference evidence="1" key="1">
    <citation type="journal article" date="2015" name="Nature">
        <title>Complex archaea that bridge the gap between prokaryotes and eukaryotes.</title>
        <authorList>
            <person name="Spang A."/>
            <person name="Saw J.H."/>
            <person name="Jorgensen S.L."/>
            <person name="Zaremba-Niedzwiedzka K."/>
            <person name="Martijn J."/>
            <person name="Lind A.E."/>
            <person name="van Eijk R."/>
            <person name="Schleper C."/>
            <person name="Guy L."/>
            <person name="Ettema T.J."/>
        </authorList>
    </citation>
    <scope>NUCLEOTIDE SEQUENCE</scope>
</reference>
<accession>A0A0F9H7P3</accession>
<proteinExistence type="predicted"/>
<organism evidence="1">
    <name type="scientific">marine sediment metagenome</name>
    <dbReference type="NCBI Taxonomy" id="412755"/>
    <lineage>
        <taxon>unclassified sequences</taxon>
        <taxon>metagenomes</taxon>
        <taxon>ecological metagenomes</taxon>
    </lineage>
</organism>
<protein>
    <submittedName>
        <fullName evidence="1">Uncharacterized protein</fullName>
    </submittedName>
</protein>
<dbReference type="EMBL" id="LAZR01015853">
    <property type="protein sequence ID" value="KKM07070.1"/>
    <property type="molecule type" value="Genomic_DNA"/>
</dbReference>
<name>A0A0F9H7P3_9ZZZZ</name>
<evidence type="ECO:0000313" key="1">
    <source>
        <dbReference type="EMBL" id="KKM07070.1"/>
    </source>
</evidence>
<gene>
    <name evidence="1" type="ORF">LCGC14_1737640</name>
</gene>
<dbReference type="AlphaFoldDB" id="A0A0F9H7P3"/>
<sequence length="54" mass="6460">MTEQEKCRLAKKVGPLPPYKQNVIYNLSKETYPYAQEMWLLYMGLVESYEIQRS</sequence>